<evidence type="ECO:0000313" key="2">
    <source>
        <dbReference type="Proteomes" id="UP001243375"/>
    </source>
</evidence>
<gene>
    <name evidence="1" type="ORF">QFC22_002464</name>
</gene>
<organism evidence="1 2">
    <name type="scientific">Naganishia vaughanmartiniae</name>
    <dbReference type="NCBI Taxonomy" id="1424756"/>
    <lineage>
        <taxon>Eukaryota</taxon>
        <taxon>Fungi</taxon>
        <taxon>Dikarya</taxon>
        <taxon>Basidiomycota</taxon>
        <taxon>Agaricomycotina</taxon>
        <taxon>Tremellomycetes</taxon>
        <taxon>Filobasidiales</taxon>
        <taxon>Filobasidiaceae</taxon>
        <taxon>Naganishia</taxon>
    </lineage>
</organism>
<keyword evidence="2" id="KW-1185">Reference proteome</keyword>
<protein>
    <submittedName>
        <fullName evidence="1">Uncharacterized protein</fullName>
    </submittedName>
</protein>
<proteinExistence type="predicted"/>
<dbReference type="EMBL" id="JASBWU010000005">
    <property type="protein sequence ID" value="KAJ9121841.1"/>
    <property type="molecule type" value="Genomic_DNA"/>
</dbReference>
<reference evidence="1" key="1">
    <citation type="submission" date="2023-04" db="EMBL/GenBank/DDBJ databases">
        <title>Draft Genome sequencing of Naganishia species isolated from polar environments using Oxford Nanopore Technology.</title>
        <authorList>
            <person name="Leo P."/>
            <person name="Venkateswaran K."/>
        </authorList>
    </citation>
    <scope>NUCLEOTIDE SEQUENCE</scope>
    <source>
        <strain evidence="1">MNA-CCFEE 5425</strain>
    </source>
</reference>
<accession>A0ACC2XFM6</accession>
<comment type="caution">
    <text evidence="1">The sequence shown here is derived from an EMBL/GenBank/DDBJ whole genome shotgun (WGS) entry which is preliminary data.</text>
</comment>
<name>A0ACC2XFM6_9TREE</name>
<sequence>MVFARDGTFVKTLVGHELGVWCLTLVSPSTPSGRARDADVRQGDVKEEGEAYVEDIMDTEQGTSSRSGGDRGGPSQWKKRRTKDDRHMSGNEDHSGFSVNHSQGSSSGGGGISYMDEDEEEVHSPPPRARRMQQSDVCGAAKGWGQRDPIVISGGCDRDVKVWNVTTG</sequence>
<dbReference type="Proteomes" id="UP001243375">
    <property type="component" value="Unassembled WGS sequence"/>
</dbReference>
<evidence type="ECO:0000313" key="1">
    <source>
        <dbReference type="EMBL" id="KAJ9121841.1"/>
    </source>
</evidence>